<feature type="domain" description="Zinc finger Sec23/Sec24-type" evidence="18">
    <location>
        <begin position="736"/>
        <end position="773"/>
    </location>
</feature>
<dbReference type="GO" id="GO:0005829">
    <property type="term" value="C:cytosol"/>
    <property type="evidence" value="ECO:0007669"/>
    <property type="project" value="UniProtKB-SubCell"/>
</dbReference>
<evidence type="ECO:0000256" key="13">
    <source>
        <dbReference type="ARBA" id="ARBA00023034"/>
    </source>
</evidence>
<dbReference type="Gene3D" id="2.30.30.380">
    <property type="entry name" value="Zn-finger domain of Sec23/24"/>
    <property type="match status" value="1"/>
</dbReference>
<dbReference type="SUPFAM" id="SSF82754">
    <property type="entry name" value="C-terminal, gelsolin-like domain of Sec23/24"/>
    <property type="match status" value="1"/>
</dbReference>
<feature type="compositionally biased region" description="Polar residues" evidence="16">
    <location>
        <begin position="9"/>
        <end position="28"/>
    </location>
</feature>
<evidence type="ECO:0000259" key="20">
    <source>
        <dbReference type="Pfam" id="PF04815"/>
    </source>
</evidence>
<dbReference type="SUPFAM" id="SSF53300">
    <property type="entry name" value="vWA-like"/>
    <property type="match status" value="1"/>
</dbReference>
<dbReference type="Pfam" id="PF00626">
    <property type="entry name" value="Gelsolin"/>
    <property type="match status" value="1"/>
</dbReference>
<keyword evidence="15" id="KW-0968">Cytoplasmic vesicle</keyword>
<keyword evidence="23" id="KW-1185">Reference proteome</keyword>
<dbReference type="FunFam" id="3.40.50.410:FF:000019">
    <property type="entry name" value="SEC24 homolog B, COPII coat complex component"/>
    <property type="match status" value="1"/>
</dbReference>
<feature type="region of interest" description="Disordered" evidence="16">
    <location>
        <begin position="1"/>
        <end position="626"/>
    </location>
</feature>
<organism evidence="22 23">
    <name type="scientific">Dreissena polymorpha</name>
    <name type="common">Zebra mussel</name>
    <name type="synonym">Mytilus polymorpha</name>
    <dbReference type="NCBI Taxonomy" id="45954"/>
    <lineage>
        <taxon>Eukaryota</taxon>
        <taxon>Metazoa</taxon>
        <taxon>Spiralia</taxon>
        <taxon>Lophotrochozoa</taxon>
        <taxon>Mollusca</taxon>
        <taxon>Bivalvia</taxon>
        <taxon>Autobranchia</taxon>
        <taxon>Heteroconchia</taxon>
        <taxon>Euheterodonta</taxon>
        <taxon>Imparidentia</taxon>
        <taxon>Neoheterodontei</taxon>
        <taxon>Myida</taxon>
        <taxon>Dreissenoidea</taxon>
        <taxon>Dreissenidae</taxon>
        <taxon>Dreissena</taxon>
    </lineage>
</organism>
<feature type="compositionally biased region" description="Polar residues" evidence="16">
    <location>
        <begin position="159"/>
        <end position="168"/>
    </location>
</feature>
<evidence type="ECO:0000256" key="9">
    <source>
        <dbReference type="ARBA" id="ARBA00022824"/>
    </source>
</evidence>
<feature type="compositionally biased region" description="Low complexity" evidence="16">
    <location>
        <begin position="133"/>
        <end position="142"/>
    </location>
</feature>
<feature type="domain" description="Gelsolin-like" evidence="17">
    <location>
        <begin position="1280"/>
        <end position="1349"/>
    </location>
</feature>
<dbReference type="FunFam" id="2.30.30.380:FF:000004">
    <property type="entry name" value="SEC24 homolog B, COPII coat complex component"/>
    <property type="match status" value="1"/>
</dbReference>
<comment type="subcellular location">
    <subcellularLocation>
        <location evidence="4">Cytoplasm</location>
        <location evidence="4">Cytosol</location>
    </subcellularLocation>
    <subcellularLocation>
        <location evidence="1">Cytoplasmic vesicle</location>
        <location evidence="1">COPII-coated vesicle membrane</location>
        <topology evidence="1">Peripheral membrane protein</topology>
        <orientation evidence="1">Cytoplasmic side</orientation>
    </subcellularLocation>
    <subcellularLocation>
        <location evidence="3">Endoplasmic reticulum membrane</location>
        <topology evidence="3">Peripheral membrane protein</topology>
        <orientation evidence="3">Cytoplasmic side</orientation>
    </subcellularLocation>
    <subcellularLocation>
        <location evidence="2">Golgi apparatus membrane</location>
    </subcellularLocation>
</comment>
<evidence type="ECO:0000259" key="18">
    <source>
        <dbReference type="Pfam" id="PF04810"/>
    </source>
</evidence>
<dbReference type="Pfam" id="PF04811">
    <property type="entry name" value="Sec23_trunk"/>
    <property type="match status" value="1"/>
</dbReference>
<dbReference type="GO" id="GO:0030127">
    <property type="term" value="C:COPII vesicle coat"/>
    <property type="evidence" value="ECO:0007669"/>
    <property type="project" value="InterPro"/>
</dbReference>
<feature type="compositionally biased region" description="Polar residues" evidence="16">
    <location>
        <begin position="91"/>
        <end position="101"/>
    </location>
</feature>
<accession>A0A9D4M0Y7</accession>
<feature type="compositionally biased region" description="Low complexity" evidence="16">
    <location>
        <begin position="366"/>
        <end position="379"/>
    </location>
</feature>
<evidence type="ECO:0000256" key="11">
    <source>
        <dbReference type="ARBA" id="ARBA00022892"/>
    </source>
</evidence>
<evidence type="ECO:0000256" key="10">
    <source>
        <dbReference type="ARBA" id="ARBA00022833"/>
    </source>
</evidence>
<protein>
    <submittedName>
        <fullName evidence="22">Uncharacterized protein</fullName>
    </submittedName>
</protein>
<dbReference type="InterPro" id="IPR029006">
    <property type="entry name" value="ADF-H/Gelsolin-like_dom_sf"/>
</dbReference>
<dbReference type="InterPro" id="IPR006900">
    <property type="entry name" value="Sec23/24_helical_dom"/>
</dbReference>
<gene>
    <name evidence="22" type="ORF">DPMN_030957</name>
</gene>
<dbReference type="Gene3D" id="2.60.40.1670">
    <property type="entry name" value="beta-sandwich domain of Sec23/24"/>
    <property type="match status" value="1"/>
</dbReference>
<feature type="compositionally biased region" description="Low complexity" evidence="16">
    <location>
        <begin position="242"/>
        <end position="257"/>
    </location>
</feature>
<keyword evidence="10" id="KW-0862">Zinc</keyword>
<dbReference type="SUPFAM" id="SSF82919">
    <property type="entry name" value="Zn-finger domain of Sec23/24"/>
    <property type="match status" value="1"/>
</dbReference>
<keyword evidence="8" id="KW-0479">Metal-binding</keyword>
<evidence type="ECO:0000256" key="7">
    <source>
        <dbReference type="ARBA" id="ARBA00022490"/>
    </source>
</evidence>
<evidence type="ECO:0000256" key="3">
    <source>
        <dbReference type="ARBA" id="ARBA00004397"/>
    </source>
</evidence>
<keyword evidence="7" id="KW-0963">Cytoplasm</keyword>
<dbReference type="InterPro" id="IPR036465">
    <property type="entry name" value="vWFA_dom_sf"/>
</dbReference>
<evidence type="ECO:0000259" key="17">
    <source>
        <dbReference type="Pfam" id="PF00626"/>
    </source>
</evidence>
<dbReference type="GO" id="GO:0006886">
    <property type="term" value="P:intracellular protein transport"/>
    <property type="evidence" value="ECO:0007669"/>
    <property type="project" value="InterPro"/>
</dbReference>
<dbReference type="InterPro" id="IPR006896">
    <property type="entry name" value="Sec23/24_trunk_dom"/>
</dbReference>
<keyword evidence="13" id="KW-0333">Golgi apparatus</keyword>
<dbReference type="GO" id="GO:0090110">
    <property type="term" value="P:COPII-coated vesicle cargo loading"/>
    <property type="evidence" value="ECO:0007669"/>
    <property type="project" value="TreeGrafter"/>
</dbReference>
<dbReference type="Proteomes" id="UP000828390">
    <property type="component" value="Unassembled WGS sequence"/>
</dbReference>
<keyword evidence="6" id="KW-0813">Transport</keyword>
<evidence type="ECO:0000313" key="22">
    <source>
        <dbReference type="EMBL" id="KAH3867820.1"/>
    </source>
</evidence>
<feature type="compositionally biased region" description="Polar residues" evidence="16">
    <location>
        <begin position="187"/>
        <end position="225"/>
    </location>
</feature>
<dbReference type="Gene3D" id="1.20.120.730">
    <property type="entry name" value="Sec23/Sec24 helical domain"/>
    <property type="match status" value="1"/>
</dbReference>
<keyword evidence="9" id="KW-0256">Endoplasmic reticulum</keyword>
<evidence type="ECO:0000256" key="8">
    <source>
        <dbReference type="ARBA" id="ARBA00022723"/>
    </source>
</evidence>
<dbReference type="Pfam" id="PF08033">
    <property type="entry name" value="Sec23_BS"/>
    <property type="match status" value="1"/>
</dbReference>
<dbReference type="InterPro" id="IPR036174">
    <property type="entry name" value="Znf_Sec23_Sec24_sf"/>
</dbReference>
<dbReference type="InterPro" id="IPR012990">
    <property type="entry name" value="Beta-sandwich_Sec23_24"/>
</dbReference>
<dbReference type="Gene3D" id="3.40.20.10">
    <property type="entry name" value="Severin"/>
    <property type="match status" value="1"/>
</dbReference>
<evidence type="ECO:0000256" key="15">
    <source>
        <dbReference type="ARBA" id="ARBA00023329"/>
    </source>
</evidence>
<comment type="similarity">
    <text evidence="5">Belongs to the SEC23/SEC24 family. SEC24 subfamily.</text>
</comment>
<dbReference type="OrthoDB" id="49016at2759"/>
<comment type="caution">
    <text evidence="22">The sequence shown here is derived from an EMBL/GenBank/DDBJ whole genome shotgun (WGS) entry which is preliminary data.</text>
</comment>
<keyword evidence="11" id="KW-0931">ER-Golgi transport</keyword>
<feature type="compositionally biased region" description="Polar residues" evidence="16">
    <location>
        <begin position="607"/>
        <end position="626"/>
    </location>
</feature>
<dbReference type="InterPro" id="IPR050550">
    <property type="entry name" value="SEC23_SEC24_subfamily"/>
</dbReference>
<evidence type="ECO:0000259" key="19">
    <source>
        <dbReference type="Pfam" id="PF04811"/>
    </source>
</evidence>
<dbReference type="GO" id="GO:0070971">
    <property type="term" value="C:endoplasmic reticulum exit site"/>
    <property type="evidence" value="ECO:0007669"/>
    <property type="project" value="TreeGrafter"/>
</dbReference>
<name>A0A9D4M0Y7_DREPO</name>
<sequence length="1403" mass="152208">MADAHNFNYGWQNTPPGVTGQPQSSAGSTGPAPPFQGSMIKNPQPVANGPNVGQPPQMFQPPPPGVNGMPTASALNQFPQRPPGPGIGFFNGTNAPPSGQFNPPPRAGMPGIQGLPQFRPTVPLQQRPPPPASQSGPMGSPSLGPRPPVPSAFQPPVGSFSQPVSQPQELPDRPNELPVPFHGHGQYSHQIGMTLTPGLTPSNSGPPSQRSSRTNSPAVLSQQSLDALEGQFRGTPDQEQLGPGEQQSLPQSQSEPLVTQWQPGLTTGVGFSPASQPNMTAIPRPVGPPSSMQQTPHNVQPPMSAPGQRPGIPPLSGQGMQPQGMSGQTQPGFGPPTSAPNSQPAVFPPAPINQVPGFPPQAMSSTTQGPQIPTQPQVPGFGPTASTKHAGFPPQPQLSTSQVPGFPPQPQLSTSQVAGFPPQPQLSTSQVARFPPQPQLSTSQVAGFPPRPQSSIQRPGFPPTPPSLATQRPEFPPPPQSSANQVPGFPPQPQFPANQRPGFPPQNQFMANQRPGFTPPPQSSANQVSGFPPPPQPSANQVPGYPPPPQSSANQVPGFPPPPQPSVNQVPGYPPPPQSSANQVPGFPPQPQTLTNQRLGYPPPPQTNQQPGFTTTNQQPSFENTASGAQQYGKNVQDYVNKPLTANFNNMSLQGSQCIDLLQQKKLLPPDGVPVPKPAIPNDSRNVNCNPEVFRCTLNCIPQTSALLNKSRLPLGILIHPFKDLSQLPVIQSSVIVRCRSCRTYINPYVQFGDSRKWKCNLCYRVNELPDEFSFDPVTKSYGDPQRRPEVRSATIEFIAPSEYMLRPPQPAVYLYLLDVSFNAIETGYLSMFCETLLEALDRIPGDTRTQLGFIAYDSAVHFFNLAEGLSQPQMLTVSDVDDIFLPCPDDLLVNLNESRSLVMDLLAQLPTLFEKNMDTRSALGAALQAAYKMTSATGGRITVMQTVLPTQGPGALQNREDPTQKSGKDVTSLNPAIDFYKKMALDCSAQQIAVDLFMFNGQYADMASIECVSKFSGGCIYYYPSYHVVRTPHYVEKFEVDLLRYLTRKIGFESVMRVRCTKGISIHTFHGNFFVRSTDLLSLPNVNPDAGFGMQMTIEESLTDVSTMCFQAALLYTSSKGERRIRVHTLCLPVSNQMSEIHASADQQAIVALLAKMAVDRSLSSSMSDAREAIVNASIDILGSYGSSLHASQRSNGLPVNEQLRLIPLYCLALLKSTGFRVTGSVPLDERTHALQQYKTQPVSQLIQMIYPDLYPVHTIMDVKLKKKGSFECADLPLLQLCSANVDRQGAYLLDTGDIMYLYVGSAINEQFCKDILDVPNFAAIREGGIRELPELENDGSERMRTFLASLMDNRPTGAALIIVRDDGKLRLQFFQHFVEDRNDSTISYHEFLQQIQGQIKR</sequence>
<evidence type="ECO:0000256" key="5">
    <source>
        <dbReference type="ARBA" id="ARBA00008334"/>
    </source>
</evidence>
<evidence type="ECO:0000256" key="16">
    <source>
        <dbReference type="SAM" id="MobiDB-lite"/>
    </source>
</evidence>
<dbReference type="InterPro" id="IPR006895">
    <property type="entry name" value="Znf_Sec23_Sec24"/>
</dbReference>
<dbReference type="InterPro" id="IPR036175">
    <property type="entry name" value="Sec23/24_helical_dom_sf"/>
</dbReference>
<evidence type="ECO:0000313" key="23">
    <source>
        <dbReference type="Proteomes" id="UP000828390"/>
    </source>
</evidence>
<evidence type="ECO:0000256" key="1">
    <source>
        <dbReference type="ARBA" id="ARBA00004299"/>
    </source>
</evidence>
<feature type="compositionally biased region" description="Low complexity" evidence="16">
    <location>
        <begin position="316"/>
        <end position="332"/>
    </location>
</feature>
<dbReference type="InterPro" id="IPR036180">
    <property type="entry name" value="Gelsolin-like_dom_sf"/>
</dbReference>
<reference evidence="22" key="2">
    <citation type="submission" date="2020-11" db="EMBL/GenBank/DDBJ databases">
        <authorList>
            <person name="McCartney M.A."/>
            <person name="Auch B."/>
            <person name="Kono T."/>
            <person name="Mallez S."/>
            <person name="Becker A."/>
            <person name="Gohl D.M."/>
            <person name="Silverstein K.A.T."/>
            <person name="Koren S."/>
            <person name="Bechman K.B."/>
            <person name="Herman A."/>
            <person name="Abrahante J.E."/>
            <person name="Garbe J."/>
        </authorList>
    </citation>
    <scope>NUCLEOTIDE SEQUENCE</scope>
    <source>
        <strain evidence="22">Duluth1</strain>
        <tissue evidence="22">Whole animal</tissue>
    </source>
</reference>
<dbReference type="Pfam" id="PF04810">
    <property type="entry name" value="zf-Sec23_Sec24"/>
    <property type="match status" value="1"/>
</dbReference>
<dbReference type="InterPro" id="IPR041742">
    <property type="entry name" value="Sec24-like_trunk_dom"/>
</dbReference>
<dbReference type="GO" id="GO:0000149">
    <property type="term" value="F:SNARE binding"/>
    <property type="evidence" value="ECO:0007669"/>
    <property type="project" value="TreeGrafter"/>
</dbReference>
<keyword evidence="14" id="KW-0472">Membrane</keyword>
<dbReference type="PANTHER" id="PTHR13803:SF39">
    <property type="entry name" value="SECRETORY 24AB, ISOFORM A"/>
    <property type="match status" value="1"/>
</dbReference>
<evidence type="ECO:0000256" key="14">
    <source>
        <dbReference type="ARBA" id="ARBA00023136"/>
    </source>
</evidence>
<dbReference type="EMBL" id="JAIWYP010000002">
    <property type="protein sequence ID" value="KAH3867820.1"/>
    <property type="molecule type" value="Genomic_DNA"/>
</dbReference>
<dbReference type="CDD" id="cd01479">
    <property type="entry name" value="Sec24-like"/>
    <property type="match status" value="1"/>
</dbReference>
<feature type="domain" description="Sec23/Sec24 trunk" evidence="19">
    <location>
        <begin position="809"/>
        <end position="1046"/>
    </location>
</feature>
<dbReference type="PANTHER" id="PTHR13803">
    <property type="entry name" value="SEC24-RELATED PROTEIN"/>
    <property type="match status" value="1"/>
</dbReference>
<evidence type="ECO:0000256" key="6">
    <source>
        <dbReference type="ARBA" id="ARBA00022448"/>
    </source>
</evidence>
<evidence type="ECO:0000256" key="2">
    <source>
        <dbReference type="ARBA" id="ARBA00004394"/>
    </source>
</evidence>
<dbReference type="Pfam" id="PF04815">
    <property type="entry name" value="Sec23_helical"/>
    <property type="match status" value="1"/>
</dbReference>
<evidence type="ECO:0000259" key="21">
    <source>
        <dbReference type="Pfam" id="PF08033"/>
    </source>
</evidence>
<reference evidence="22" key="1">
    <citation type="journal article" date="2019" name="bioRxiv">
        <title>The Genome of the Zebra Mussel, Dreissena polymorpha: A Resource for Invasive Species Research.</title>
        <authorList>
            <person name="McCartney M.A."/>
            <person name="Auch B."/>
            <person name="Kono T."/>
            <person name="Mallez S."/>
            <person name="Zhang Y."/>
            <person name="Obille A."/>
            <person name="Becker A."/>
            <person name="Abrahante J.E."/>
            <person name="Garbe J."/>
            <person name="Badalamenti J.P."/>
            <person name="Herman A."/>
            <person name="Mangelson H."/>
            <person name="Liachko I."/>
            <person name="Sullivan S."/>
            <person name="Sone E.D."/>
            <person name="Koren S."/>
            <person name="Silverstein K.A.T."/>
            <person name="Beckman K.B."/>
            <person name="Gohl D.M."/>
        </authorList>
    </citation>
    <scope>NUCLEOTIDE SEQUENCE</scope>
    <source>
        <strain evidence="22">Duluth1</strain>
        <tissue evidence="22">Whole animal</tissue>
    </source>
</reference>
<dbReference type="SUPFAM" id="SSF81811">
    <property type="entry name" value="Helical domain of Sec23/24"/>
    <property type="match status" value="1"/>
</dbReference>
<dbReference type="SUPFAM" id="SSF81995">
    <property type="entry name" value="beta-sandwich domain of Sec23/24"/>
    <property type="match status" value="1"/>
</dbReference>
<proteinExistence type="inferred from homology"/>
<dbReference type="GO" id="GO:0000139">
    <property type="term" value="C:Golgi membrane"/>
    <property type="evidence" value="ECO:0007669"/>
    <property type="project" value="UniProtKB-SubCell"/>
</dbReference>
<dbReference type="GO" id="GO:0008270">
    <property type="term" value="F:zinc ion binding"/>
    <property type="evidence" value="ECO:0007669"/>
    <property type="project" value="InterPro"/>
</dbReference>
<dbReference type="GO" id="GO:0005789">
    <property type="term" value="C:endoplasmic reticulum membrane"/>
    <property type="evidence" value="ECO:0007669"/>
    <property type="project" value="UniProtKB-SubCell"/>
</dbReference>
<evidence type="ECO:0000256" key="4">
    <source>
        <dbReference type="ARBA" id="ARBA00004514"/>
    </source>
</evidence>
<keyword evidence="12" id="KW-0653">Protein transport</keyword>
<dbReference type="InterPro" id="IPR007123">
    <property type="entry name" value="Gelsolin-like_dom"/>
</dbReference>
<feature type="domain" description="Sec23/Sec24 beta-sandwich" evidence="21">
    <location>
        <begin position="1052"/>
        <end position="1136"/>
    </location>
</feature>
<feature type="domain" description="Sec23/Sec24 helical" evidence="20">
    <location>
        <begin position="1147"/>
        <end position="1248"/>
    </location>
</feature>
<evidence type="ECO:0000256" key="12">
    <source>
        <dbReference type="ARBA" id="ARBA00022927"/>
    </source>
</evidence>
<dbReference type="Gene3D" id="3.40.50.410">
    <property type="entry name" value="von Willebrand factor, type A domain"/>
    <property type="match status" value="1"/>
</dbReference>